<evidence type="ECO:0000313" key="4">
    <source>
        <dbReference type="Proteomes" id="UP000559027"/>
    </source>
</evidence>
<feature type="compositionally biased region" description="Basic and acidic residues" evidence="1">
    <location>
        <begin position="110"/>
        <end position="121"/>
    </location>
</feature>
<evidence type="ECO:0000259" key="2">
    <source>
        <dbReference type="Pfam" id="PF20636"/>
    </source>
</evidence>
<accession>A0A8H5G0U0</accession>
<feature type="compositionally biased region" description="Low complexity" evidence="1">
    <location>
        <begin position="18"/>
        <end position="31"/>
    </location>
</feature>
<dbReference type="CDD" id="cd22851">
    <property type="entry name" value="SMN_N"/>
    <property type="match status" value="1"/>
</dbReference>
<feature type="compositionally biased region" description="Acidic residues" evidence="1">
    <location>
        <begin position="232"/>
        <end position="248"/>
    </location>
</feature>
<feature type="compositionally biased region" description="Basic and acidic residues" evidence="1">
    <location>
        <begin position="79"/>
        <end position="89"/>
    </location>
</feature>
<comment type="caution">
    <text evidence="3">The sequence shown here is derived from an EMBL/GenBank/DDBJ whole genome shotgun (WGS) entry which is preliminary data.</text>
</comment>
<evidence type="ECO:0000256" key="1">
    <source>
        <dbReference type="SAM" id="MobiDB-lite"/>
    </source>
</evidence>
<dbReference type="OrthoDB" id="197400at2759"/>
<dbReference type="Proteomes" id="UP000559027">
    <property type="component" value="Unassembled WGS sequence"/>
</dbReference>
<dbReference type="Pfam" id="PF20636">
    <property type="entry name" value="SMN_G2-BD"/>
    <property type="match status" value="1"/>
</dbReference>
<feature type="domain" description="Survival Motor Neuron Gemin2-binding" evidence="2">
    <location>
        <begin position="86"/>
        <end position="107"/>
    </location>
</feature>
<proteinExistence type="predicted"/>
<feature type="compositionally biased region" description="Basic residues" evidence="1">
    <location>
        <begin position="32"/>
        <end position="43"/>
    </location>
</feature>
<dbReference type="InterPro" id="IPR049481">
    <property type="entry name" value="SMN_G2-BD"/>
</dbReference>
<reference evidence="3 4" key="1">
    <citation type="journal article" date="2020" name="ISME J.">
        <title>Uncovering the hidden diversity of litter-decomposition mechanisms in mushroom-forming fungi.</title>
        <authorList>
            <person name="Floudas D."/>
            <person name="Bentzer J."/>
            <person name="Ahren D."/>
            <person name="Johansson T."/>
            <person name="Persson P."/>
            <person name="Tunlid A."/>
        </authorList>
    </citation>
    <scope>NUCLEOTIDE SEQUENCE [LARGE SCALE GENOMIC DNA]</scope>
    <source>
        <strain evidence="3 4">CBS 146.42</strain>
    </source>
</reference>
<feature type="region of interest" description="Disordered" evidence="1">
    <location>
        <begin position="220"/>
        <end position="254"/>
    </location>
</feature>
<keyword evidence="4" id="KW-1185">Reference proteome</keyword>
<sequence length="254" mass="28361">MGSRPVVSYDDITLPYDAAAPAPTPSKSQPPSKKRKRNNHKKQPPASAPTAPAPPQHWDDPTPAPEPEQDDEEETMDYSENRELTHGEIWDDSALINAWDAAMEEYEAYHGPDKGWKKEPVNKSPLWYNVPPKNPPKKSEPPESAAAGQSDSKPIDFDSFVPTHDASLFGAAVEEEDMTYYTTPLTSQPHVSQDEAFERAVQASYWSGYWTAIYHSHRHVQPTQPETNGLDAEGEQDIGSSSEEEVEEFVSTQR</sequence>
<feature type="region of interest" description="Disordered" evidence="1">
    <location>
        <begin position="110"/>
        <end position="159"/>
    </location>
</feature>
<feature type="region of interest" description="Disordered" evidence="1">
    <location>
        <begin position="1"/>
        <end position="91"/>
    </location>
</feature>
<dbReference type="EMBL" id="JAACJO010000007">
    <property type="protein sequence ID" value="KAF5356127.1"/>
    <property type="molecule type" value="Genomic_DNA"/>
</dbReference>
<dbReference type="AlphaFoldDB" id="A0A8H5G0U0"/>
<gene>
    <name evidence="3" type="ORF">D9756_004285</name>
</gene>
<name>A0A8H5G0U0_9AGAR</name>
<feature type="compositionally biased region" description="Acidic residues" evidence="1">
    <location>
        <begin position="67"/>
        <end position="77"/>
    </location>
</feature>
<organism evidence="3 4">
    <name type="scientific">Leucocoprinus leucothites</name>
    <dbReference type="NCBI Taxonomy" id="201217"/>
    <lineage>
        <taxon>Eukaryota</taxon>
        <taxon>Fungi</taxon>
        <taxon>Dikarya</taxon>
        <taxon>Basidiomycota</taxon>
        <taxon>Agaricomycotina</taxon>
        <taxon>Agaricomycetes</taxon>
        <taxon>Agaricomycetidae</taxon>
        <taxon>Agaricales</taxon>
        <taxon>Agaricineae</taxon>
        <taxon>Agaricaceae</taxon>
        <taxon>Leucocoprinus</taxon>
    </lineage>
</organism>
<protein>
    <recommendedName>
        <fullName evidence="2">Survival Motor Neuron Gemin2-binding domain-containing protein</fullName>
    </recommendedName>
</protein>
<evidence type="ECO:0000313" key="3">
    <source>
        <dbReference type="EMBL" id="KAF5356127.1"/>
    </source>
</evidence>